<name>A0A917R4Z0_9ACTN</name>
<organism evidence="1 2">
    <name type="scientific">Sphaerisporangium melleum</name>
    <dbReference type="NCBI Taxonomy" id="321316"/>
    <lineage>
        <taxon>Bacteria</taxon>
        <taxon>Bacillati</taxon>
        <taxon>Actinomycetota</taxon>
        <taxon>Actinomycetes</taxon>
        <taxon>Streptosporangiales</taxon>
        <taxon>Streptosporangiaceae</taxon>
        <taxon>Sphaerisporangium</taxon>
    </lineage>
</organism>
<evidence type="ECO:0000313" key="1">
    <source>
        <dbReference type="EMBL" id="GGK89735.1"/>
    </source>
</evidence>
<keyword evidence="2" id="KW-1185">Reference proteome</keyword>
<reference evidence="1" key="2">
    <citation type="submission" date="2020-09" db="EMBL/GenBank/DDBJ databases">
        <authorList>
            <person name="Sun Q."/>
            <person name="Ohkuma M."/>
        </authorList>
    </citation>
    <scope>NUCLEOTIDE SEQUENCE</scope>
    <source>
        <strain evidence="1">JCM 13064</strain>
    </source>
</reference>
<reference evidence="1" key="1">
    <citation type="journal article" date="2014" name="Int. J. Syst. Evol. Microbiol.">
        <title>Complete genome sequence of Corynebacterium casei LMG S-19264T (=DSM 44701T), isolated from a smear-ripened cheese.</title>
        <authorList>
            <consortium name="US DOE Joint Genome Institute (JGI-PGF)"/>
            <person name="Walter F."/>
            <person name="Albersmeier A."/>
            <person name="Kalinowski J."/>
            <person name="Ruckert C."/>
        </authorList>
    </citation>
    <scope>NUCLEOTIDE SEQUENCE</scope>
    <source>
        <strain evidence="1">JCM 13064</strain>
    </source>
</reference>
<comment type="caution">
    <text evidence="1">The sequence shown here is derived from an EMBL/GenBank/DDBJ whole genome shotgun (WGS) entry which is preliminary data.</text>
</comment>
<proteinExistence type="predicted"/>
<dbReference type="AlphaFoldDB" id="A0A917R4Z0"/>
<evidence type="ECO:0000313" key="2">
    <source>
        <dbReference type="Proteomes" id="UP000645217"/>
    </source>
</evidence>
<protein>
    <submittedName>
        <fullName evidence="1">Uncharacterized protein</fullName>
    </submittedName>
</protein>
<sequence>MSLPIGDGDFLHGLQAEVEAELVMAESSGPEEEMSLPVTEWLYDPADARQEEIELRGLLGAVEALEDGPGAGHIEGGPV</sequence>
<accession>A0A917R4Z0</accession>
<dbReference type="EMBL" id="BMNT01000018">
    <property type="protein sequence ID" value="GGK89735.1"/>
    <property type="molecule type" value="Genomic_DNA"/>
</dbReference>
<dbReference type="RefSeq" id="WP_189164122.1">
    <property type="nucleotide sequence ID" value="NZ_BMNT01000018.1"/>
</dbReference>
<dbReference type="Proteomes" id="UP000645217">
    <property type="component" value="Unassembled WGS sequence"/>
</dbReference>
<gene>
    <name evidence="1" type="ORF">GCM10007964_35490</name>
</gene>